<dbReference type="SUPFAM" id="SSF81383">
    <property type="entry name" value="F-box domain"/>
    <property type="match status" value="1"/>
</dbReference>
<feature type="transmembrane region" description="Helical" evidence="1">
    <location>
        <begin position="278"/>
        <end position="300"/>
    </location>
</feature>
<proteinExistence type="predicted"/>
<feature type="domain" description="F-box" evidence="2">
    <location>
        <begin position="7"/>
        <end position="53"/>
    </location>
</feature>
<dbReference type="Proteomes" id="UP001151518">
    <property type="component" value="Unassembled WGS sequence"/>
</dbReference>
<evidence type="ECO:0000313" key="3">
    <source>
        <dbReference type="EMBL" id="KAJ2678370.1"/>
    </source>
</evidence>
<dbReference type="Pfam" id="PF14299">
    <property type="entry name" value="PP2"/>
    <property type="match status" value="1"/>
</dbReference>
<keyword evidence="1" id="KW-0812">Transmembrane</keyword>
<accession>A0A9W8KYJ0</accession>
<evidence type="ECO:0000259" key="2">
    <source>
        <dbReference type="PROSITE" id="PS50181"/>
    </source>
</evidence>
<organism evidence="3 4">
    <name type="scientific">Coemansia spiralis</name>
    <dbReference type="NCBI Taxonomy" id="417178"/>
    <lineage>
        <taxon>Eukaryota</taxon>
        <taxon>Fungi</taxon>
        <taxon>Fungi incertae sedis</taxon>
        <taxon>Zoopagomycota</taxon>
        <taxon>Kickxellomycotina</taxon>
        <taxon>Kickxellomycetes</taxon>
        <taxon>Kickxellales</taxon>
        <taxon>Kickxellaceae</taxon>
        <taxon>Coemansia</taxon>
    </lineage>
</organism>
<dbReference type="InterPro" id="IPR001810">
    <property type="entry name" value="F-box_dom"/>
</dbReference>
<dbReference type="EMBL" id="JANBTW010000021">
    <property type="protein sequence ID" value="KAJ2678370.1"/>
    <property type="molecule type" value="Genomic_DNA"/>
</dbReference>
<evidence type="ECO:0000313" key="4">
    <source>
        <dbReference type="Proteomes" id="UP001151518"/>
    </source>
</evidence>
<protein>
    <recommendedName>
        <fullName evidence="2">F-box domain-containing protein</fullName>
    </recommendedName>
</protein>
<keyword evidence="1" id="KW-1133">Transmembrane helix</keyword>
<dbReference type="InterPro" id="IPR025886">
    <property type="entry name" value="PP2-like"/>
</dbReference>
<dbReference type="Gene3D" id="1.20.1280.50">
    <property type="match status" value="1"/>
</dbReference>
<dbReference type="InterPro" id="IPR036047">
    <property type="entry name" value="F-box-like_dom_sf"/>
</dbReference>
<name>A0A9W8KYJ0_9FUNG</name>
<comment type="caution">
    <text evidence="3">The sequence shown here is derived from an EMBL/GenBank/DDBJ whole genome shotgun (WGS) entry which is preliminary data.</text>
</comment>
<dbReference type="OrthoDB" id="3219396at2759"/>
<sequence>MIDTTAAGSIAALPDDLLFRIFALCNGDDLRALSEVSRRFWLIAKDDFLWRVIYRKRFGEEPAIDRTRTYQSQYNSKDCLILAVAEDCEIAHGRPPYWTRASDPRSVFGKVALLHAVSWLHVHGQLAGVHSGKYRVVWRLSVLPRAQYIFDILFRAKSARGSTVESQLPLSASLLNFGSDYFDFVIPDILDVKAPFEDVLVECTCTSPEWKTNIALCSVRLEPVGDSTRAQRARAISCYSARGAGDRRSEQQLRRLGKSRLQPGAAYRPWQPWSMSSWVETVFMALFCLLLAVLFAQLLLEKTS</sequence>
<reference evidence="3" key="1">
    <citation type="submission" date="2022-07" db="EMBL/GenBank/DDBJ databases">
        <title>Phylogenomic reconstructions and comparative analyses of Kickxellomycotina fungi.</title>
        <authorList>
            <person name="Reynolds N.K."/>
            <person name="Stajich J.E."/>
            <person name="Barry K."/>
            <person name="Grigoriev I.V."/>
            <person name="Crous P."/>
            <person name="Smith M.E."/>
        </authorList>
    </citation>
    <scope>NUCLEOTIDE SEQUENCE</scope>
    <source>
        <strain evidence="3">NRRL 3115</strain>
    </source>
</reference>
<gene>
    <name evidence="3" type="ORF">GGI25_002355</name>
</gene>
<dbReference type="PROSITE" id="PS50181">
    <property type="entry name" value="FBOX"/>
    <property type="match status" value="1"/>
</dbReference>
<dbReference type="Pfam" id="PF12937">
    <property type="entry name" value="F-box-like"/>
    <property type="match status" value="1"/>
</dbReference>
<dbReference type="AlphaFoldDB" id="A0A9W8KYJ0"/>
<evidence type="ECO:0000256" key="1">
    <source>
        <dbReference type="SAM" id="Phobius"/>
    </source>
</evidence>
<keyword evidence="1" id="KW-0472">Membrane</keyword>